<dbReference type="Pfam" id="PF13649">
    <property type="entry name" value="Methyltransf_25"/>
    <property type="match status" value="1"/>
</dbReference>
<dbReference type="AlphaFoldDB" id="A0A0G1L572"/>
<feature type="domain" description="Methyltransferase" evidence="2">
    <location>
        <begin position="46"/>
        <end position="131"/>
    </location>
</feature>
<proteinExistence type="predicted"/>
<gene>
    <name evidence="3" type="ORF">UW92_C0021G0011</name>
</gene>
<accession>A0A0G1L572</accession>
<dbReference type="InterPro" id="IPR029063">
    <property type="entry name" value="SAM-dependent_MTases_sf"/>
</dbReference>
<keyword evidence="1 3" id="KW-0808">Transferase</keyword>
<dbReference type="Gene3D" id="3.40.50.150">
    <property type="entry name" value="Vaccinia Virus protein VP39"/>
    <property type="match status" value="1"/>
</dbReference>
<evidence type="ECO:0000313" key="3">
    <source>
        <dbReference type="EMBL" id="KKT90963.1"/>
    </source>
</evidence>
<evidence type="ECO:0000313" key="4">
    <source>
        <dbReference type="Proteomes" id="UP000033966"/>
    </source>
</evidence>
<name>A0A0G1L572_9BACT</name>
<keyword evidence="3" id="KW-0489">Methyltransferase</keyword>
<dbReference type="EMBL" id="LCKF01000021">
    <property type="protein sequence ID" value="KKT90963.1"/>
    <property type="molecule type" value="Genomic_DNA"/>
</dbReference>
<dbReference type="GO" id="GO:0032259">
    <property type="term" value="P:methylation"/>
    <property type="evidence" value="ECO:0007669"/>
    <property type="project" value="UniProtKB-KW"/>
</dbReference>
<dbReference type="CDD" id="cd02440">
    <property type="entry name" value="AdoMet_MTases"/>
    <property type="match status" value="1"/>
</dbReference>
<comment type="caution">
    <text evidence="3">The sequence shown here is derived from an EMBL/GenBank/DDBJ whole genome shotgun (WGS) entry which is preliminary data.</text>
</comment>
<organism evidence="3 4">
    <name type="scientific">Candidatus Jorgensenbacteria bacterium GW2011_GWA2_45_13</name>
    <dbReference type="NCBI Taxonomy" id="1618662"/>
    <lineage>
        <taxon>Bacteria</taxon>
        <taxon>Candidatus Joergenseniibacteriota</taxon>
    </lineage>
</organism>
<dbReference type="InterPro" id="IPR041698">
    <property type="entry name" value="Methyltransf_25"/>
</dbReference>
<dbReference type="SUPFAM" id="SSF53335">
    <property type="entry name" value="S-adenosyl-L-methionine-dependent methyltransferases"/>
    <property type="match status" value="1"/>
</dbReference>
<evidence type="ECO:0000256" key="1">
    <source>
        <dbReference type="ARBA" id="ARBA00022679"/>
    </source>
</evidence>
<sequence>MKIDWYKHYLEKGKPVLTKESLKENLKQDQAFLKILRKFVPPPAKVLEAGCGLGRTCISMSLKGYRITAVDIDERMLKLARKSAKNFSQKITFKKFDFFNLNKRFKKNAFDAITHQGVLEHYPVVKIRKAINVQLAVSPFVIFSVPISSKYNKKYFHDRIYRNIWTPDFWIKNVLKKYKVVYHKVVRDRKDSLVIVLKRI</sequence>
<dbReference type="GO" id="GO:0008168">
    <property type="term" value="F:methyltransferase activity"/>
    <property type="evidence" value="ECO:0007669"/>
    <property type="project" value="UniProtKB-KW"/>
</dbReference>
<dbReference type="Proteomes" id="UP000033966">
    <property type="component" value="Unassembled WGS sequence"/>
</dbReference>
<protein>
    <submittedName>
        <fullName evidence="3">UbiE/COQ5-like protein methyltransferase</fullName>
    </submittedName>
</protein>
<dbReference type="PANTHER" id="PTHR43861">
    <property type="entry name" value="TRANS-ACONITATE 2-METHYLTRANSFERASE-RELATED"/>
    <property type="match status" value="1"/>
</dbReference>
<evidence type="ECO:0000259" key="2">
    <source>
        <dbReference type="Pfam" id="PF13649"/>
    </source>
</evidence>
<reference evidence="3 4" key="1">
    <citation type="journal article" date="2015" name="Nature">
        <title>rRNA introns, odd ribosomes, and small enigmatic genomes across a large radiation of phyla.</title>
        <authorList>
            <person name="Brown C.T."/>
            <person name="Hug L.A."/>
            <person name="Thomas B.C."/>
            <person name="Sharon I."/>
            <person name="Castelle C.J."/>
            <person name="Singh A."/>
            <person name="Wilkins M.J."/>
            <person name="Williams K.H."/>
            <person name="Banfield J.F."/>
        </authorList>
    </citation>
    <scope>NUCLEOTIDE SEQUENCE [LARGE SCALE GENOMIC DNA]</scope>
</reference>